<dbReference type="AlphaFoldDB" id="B9XGW0"/>
<dbReference type="Gene3D" id="2.120.10.30">
    <property type="entry name" value="TolB, C-terminal domain"/>
    <property type="match status" value="1"/>
</dbReference>
<dbReference type="STRING" id="320771.Cflav_PD4050"/>
<dbReference type="PANTHER" id="PTHR33546">
    <property type="entry name" value="LARGE, MULTIFUNCTIONAL SECRETED PROTEIN-RELATED"/>
    <property type="match status" value="1"/>
</dbReference>
<dbReference type="Proteomes" id="UP000003688">
    <property type="component" value="Unassembled WGS sequence"/>
</dbReference>
<reference evidence="2 3" key="1">
    <citation type="journal article" date="2011" name="J. Bacteriol.">
        <title>Genome sequence of 'Pedosphaera parvula' Ellin514, an aerobic Verrucomicrobial isolate from pasture soil.</title>
        <authorList>
            <person name="Kant R."/>
            <person name="van Passel M.W."/>
            <person name="Sangwan P."/>
            <person name="Palva A."/>
            <person name="Lucas S."/>
            <person name="Copeland A."/>
            <person name="Lapidus A."/>
            <person name="Glavina Del Rio T."/>
            <person name="Dalin E."/>
            <person name="Tice H."/>
            <person name="Bruce D."/>
            <person name="Goodwin L."/>
            <person name="Pitluck S."/>
            <person name="Chertkov O."/>
            <person name="Larimer F.W."/>
            <person name="Land M.L."/>
            <person name="Hauser L."/>
            <person name="Brettin T.S."/>
            <person name="Detter J.C."/>
            <person name="Han S."/>
            <person name="de Vos W.M."/>
            <person name="Janssen P.H."/>
            <person name="Smidt H."/>
        </authorList>
    </citation>
    <scope>NUCLEOTIDE SEQUENCE [LARGE SCALE GENOMIC DNA]</scope>
    <source>
        <strain evidence="2 3">Ellin514</strain>
    </source>
</reference>
<dbReference type="OrthoDB" id="191396at2"/>
<dbReference type="PANTHER" id="PTHR33546:SF1">
    <property type="entry name" value="LARGE, MULTIFUNCTIONAL SECRETED PROTEIN"/>
    <property type="match status" value="1"/>
</dbReference>
<dbReference type="Pfam" id="PF20601">
    <property type="entry name" value="DUF6797"/>
    <property type="match status" value="1"/>
</dbReference>
<dbReference type="SUPFAM" id="SSF101898">
    <property type="entry name" value="NHL repeat"/>
    <property type="match status" value="1"/>
</dbReference>
<evidence type="ECO:0000313" key="3">
    <source>
        <dbReference type="Proteomes" id="UP000003688"/>
    </source>
</evidence>
<comment type="caution">
    <text evidence="2">The sequence shown here is derived from an EMBL/GenBank/DDBJ whole genome shotgun (WGS) entry which is preliminary data.</text>
</comment>
<gene>
    <name evidence="2" type="ORF">Cflav_PD4050</name>
</gene>
<name>B9XGW0_PEDPL</name>
<evidence type="ECO:0000259" key="1">
    <source>
        <dbReference type="Pfam" id="PF20601"/>
    </source>
</evidence>
<dbReference type="InterPro" id="IPR046476">
    <property type="entry name" value="DUF6797"/>
</dbReference>
<protein>
    <submittedName>
        <fullName evidence="2">Large, multifunctional secreted protein</fullName>
    </submittedName>
</protein>
<feature type="domain" description="DUF6797" evidence="1">
    <location>
        <begin position="97"/>
        <end position="194"/>
    </location>
</feature>
<accession>B9XGW0</accession>
<keyword evidence="3" id="KW-1185">Reference proteome</keyword>
<sequence precursor="true">MHRIFASAVSPVTGRGRLFNFLRSGSARMVVSAVALALLVPAVMAAPKNQKTPKKRPTSEELDQDFPFQAACIGAKFPAKNIAYKGLAIKLGNDAFMCFDTDDLRMAAGWTGAYLKFDGVAFSGSHGNHPSVAGDQKFATKNMPGVSDENGSFADTRADIFRPVPEKVGRWNGLYLDGENVVLSYTVDGTKILEMPASVAADGQVGFVRNFKTEKNSRPFSILLCEVEGAKGTVSGNTATLTGASDNVTIVELVGAPKGAKLEIAENNRIVLKFDKKTAASTFKIVLWNGADADKAKFAALTSGKAEVPDVKKGGPARWAQTVETKGVIGANTTPDGAYTLDQITPPQDNPWKRRVRFSGFDFFSDGKRAAVSTWDGDIWIVSGIDDKLDKLTWKRFSSGQYETIGLKIVNDVIYTSGRDQITRYYDLNGDGEADYYENFNNQVTSSDGFHEFVFDLQTDKEGNFYMAKAGPVRGGGRGFGGDNFGSITEDAGTVMKISKDGKKLEVLATGLRAPNGLSISPDGQITTSDNEGTWVPSTPIHFIQKGRFYGVENTAHQVSKTEYVKPICWLSHNDFDNSGGEQVWVTSDKWGPYKGEMLHLSYGKCSLFLVMKETVNGQMQAGVVKIPVKFTSSAMRGRFNPKDGQLYIAGLQGWQTTAVKLAGFDRVRYTGKPVASVQSMHVTKTGVELCFTQPLDPASAGDVQNYSAKRWNYDYAEHYGSPEFSVADPKKQGRDEMTIKSAKLSPDGRTVTLEIADIKPVMQEMIEFDIKSKDGKEISQSIQHTINVMP</sequence>
<dbReference type="RefSeq" id="WP_007415056.1">
    <property type="nucleotide sequence ID" value="NZ_ABOX02000013.1"/>
</dbReference>
<proteinExistence type="predicted"/>
<dbReference type="InterPro" id="IPR011042">
    <property type="entry name" value="6-blade_b-propeller_TolB-like"/>
</dbReference>
<organism evidence="2 3">
    <name type="scientific">Pedosphaera parvula (strain Ellin514)</name>
    <dbReference type="NCBI Taxonomy" id="320771"/>
    <lineage>
        <taxon>Bacteria</taxon>
        <taxon>Pseudomonadati</taxon>
        <taxon>Verrucomicrobiota</taxon>
        <taxon>Pedosphaerae</taxon>
        <taxon>Pedosphaerales</taxon>
        <taxon>Pedosphaeraceae</taxon>
        <taxon>Pedosphaera</taxon>
    </lineage>
</organism>
<dbReference type="EMBL" id="ABOX02000013">
    <property type="protein sequence ID" value="EEF60881.1"/>
    <property type="molecule type" value="Genomic_DNA"/>
</dbReference>
<evidence type="ECO:0000313" key="2">
    <source>
        <dbReference type="EMBL" id="EEF60881.1"/>
    </source>
</evidence>